<gene>
    <name evidence="1" type="ORF">CYMTET_18198</name>
</gene>
<name>A0AAE0G8R7_9CHLO</name>
<evidence type="ECO:0000313" key="1">
    <source>
        <dbReference type="EMBL" id="KAK3273568.1"/>
    </source>
</evidence>
<proteinExistence type="predicted"/>
<dbReference type="Proteomes" id="UP001190700">
    <property type="component" value="Unassembled WGS sequence"/>
</dbReference>
<sequence length="150" mass="16330">MSDPPAPPPGAVICMLCKIRHGLVGECPCVPVTKGGMLVNRRRLDKMTQASILTSLGVKVGAPKTVNDPVVRRPAITQTADQADELNEAEKKLQVFLYKAIKKSKVAVGRPAKLAFANGALKFQKLDRQAIAVYIATRDYRQHPNTVSRV</sequence>
<comment type="caution">
    <text evidence="1">The sequence shown here is derived from an EMBL/GenBank/DDBJ whole genome shotgun (WGS) entry which is preliminary data.</text>
</comment>
<organism evidence="1 2">
    <name type="scientific">Cymbomonas tetramitiformis</name>
    <dbReference type="NCBI Taxonomy" id="36881"/>
    <lineage>
        <taxon>Eukaryota</taxon>
        <taxon>Viridiplantae</taxon>
        <taxon>Chlorophyta</taxon>
        <taxon>Pyramimonadophyceae</taxon>
        <taxon>Pyramimonadales</taxon>
        <taxon>Pyramimonadaceae</taxon>
        <taxon>Cymbomonas</taxon>
    </lineage>
</organism>
<dbReference type="EMBL" id="LGRX02008406">
    <property type="protein sequence ID" value="KAK3273568.1"/>
    <property type="molecule type" value="Genomic_DNA"/>
</dbReference>
<reference evidence="1 2" key="1">
    <citation type="journal article" date="2015" name="Genome Biol. Evol.">
        <title>Comparative Genomics of a Bacterivorous Green Alga Reveals Evolutionary Causalities and Consequences of Phago-Mixotrophic Mode of Nutrition.</title>
        <authorList>
            <person name="Burns J.A."/>
            <person name="Paasch A."/>
            <person name="Narechania A."/>
            <person name="Kim E."/>
        </authorList>
    </citation>
    <scope>NUCLEOTIDE SEQUENCE [LARGE SCALE GENOMIC DNA]</scope>
    <source>
        <strain evidence="1 2">PLY_AMNH</strain>
    </source>
</reference>
<protein>
    <submittedName>
        <fullName evidence="1">Uncharacterized protein</fullName>
    </submittedName>
</protein>
<evidence type="ECO:0000313" key="2">
    <source>
        <dbReference type="Proteomes" id="UP001190700"/>
    </source>
</evidence>
<accession>A0AAE0G8R7</accession>
<dbReference type="AlphaFoldDB" id="A0AAE0G8R7"/>
<keyword evidence="2" id="KW-1185">Reference proteome</keyword>